<evidence type="ECO:0000259" key="6">
    <source>
        <dbReference type="Pfam" id="PF00229"/>
    </source>
</evidence>
<evidence type="ECO:0000313" key="7">
    <source>
        <dbReference type="EMBL" id="KAH3888218.1"/>
    </source>
</evidence>
<evidence type="ECO:0000256" key="3">
    <source>
        <dbReference type="ARBA" id="ARBA00022514"/>
    </source>
</evidence>
<feature type="domain" description="THD" evidence="6">
    <location>
        <begin position="158"/>
        <end position="259"/>
    </location>
</feature>
<keyword evidence="4 5" id="KW-0472">Membrane</keyword>
<evidence type="ECO:0000256" key="4">
    <source>
        <dbReference type="ARBA" id="ARBA00023136"/>
    </source>
</evidence>
<dbReference type="OrthoDB" id="6122580at2759"/>
<keyword evidence="5" id="KW-1133">Transmembrane helix</keyword>
<gene>
    <name evidence="7" type="ORF">DPMN_012249</name>
</gene>
<dbReference type="InterPro" id="IPR008983">
    <property type="entry name" value="Tumour_necrosis_fac-like_dom"/>
</dbReference>
<dbReference type="PANTHER" id="PTHR11471:SF27">
    <property type="entry name" value="TUMOR NECROSIS FACTOR LIGAND SUPERFAMILY MEMBER 10"/>
    <property type="match status" value="1"/>
</dbReference>
<keyword evidence="3" id="KW-0202">Cytokine</keyword>
<comment type="subcellular location">
    <subcellularLocation>
        <location evidence="1">Membrane</location>
    </subcellularLocation>
</comment>
<evidence type="ECO:0000256" key="1">
    <source>
        <dbReference type="ARBA" id="ARBA00004370"/>
    </source>
</evidence>
<comment type="caution">
    <text evidence="7">The sequence shown here is derived from an EMBL/GenBank/DDBJ whole genome shotgun (WGS) entry which is preliminary data.</text>
</comment>
<dbReference type="SUPFAM" id="SSF49842">
    <property type="entry name" value="TNF-like"/>
    <property type="match status" value="1"/>
</dbReference>
<evidence type="ECO:0000256" key="5">
    <source>
        <dbReference type="SAM" id="Phobius"/>
    </source>
</evidence>
<dbReference type="Pfam" id="PF00229">
    <property type="entry name" value="TNF"/>
    <property type="match status" value="1"/>
</dbReference>
<comment type="similarity">
    <text evidence="2">Belongs to the tumor necrosis factor family.</text>
</comment>
<name>A0A9D4N5G6_DREPO</name>
<evidence type="ECO:0000256" key="2">
    <source>
        <dbReference type="ARBA" id="ARBA00008670"/>
    </source>
</evidence>
<dbReference type="GO" id="GO:0005164">
    <property type="term" value="F:tumor necrosis factor receptor binding"/>
    <property type="evidence" value="ECO:0007669"/>
    <property type="project" value="InterPro"/>
</dbReference>
<keyword evidence="8" id="KW-1185">Reference proteome</keyword>
<accession>A0A9D4N5G6</accession>
<reference evidence="7" key="2">
    <citation type="submission" date="2020-11" db="EMBL/GenBank/DDBJ databases">
        <authorList>
            <person name="McCartney M.A."/>
            <person name="Auch B."/>
            <person name="Kono T."/>
            <person name="Mallez S."/>
            <person name="Becker A."/>
            <person name="Gohl D.M."/>
            <person name="Silverstein K.A.T."/>
            <person name="Koren S."/>
            <person name="Bechman K.B."/>
            <person name="Herman A."/>
            <person name="Abrahante J.E."/>
            <person name="Garbe J."/>
        </authorList>
    </citation>
    <scope>NUCLEOTIDE SEQUENCE</scope>
    <source>
        <strain evidence="7">Duluth1</strain>
        <tissue evidence="7">Whole animal</tissue>
    </source>
</reference>
<dbReference type="InterPro" id="IPR006052">
    <property type="entry name" value="TNF_dom"/>
</dbReference>
<reference evidence="7" key="1">
    <citation type="journal article" date="2019" name="bioRxiv">
        <title>The Genome of the Zebra Mussel, Dreissena polymorpha: A Resource for Invasive Species Research.</title>
        <authorList>
            <person name="McCartney M.A."/>
            <person name="Auch B."/>
            <person name="Kono T."/>
            <person name="Mallez S."/>
            <person name="Zhang Y."/>
            <person name="Obille A."/>
            <person name="Becker A."/>
            <person name="Abrahante J.E."/>
            <person name="Garbe J."/>
            <person name="Badalamenti J.P."/>
            <person name="Herman A."/>
            <person name="Mangelson H."/>
            <person name="Liachko I."/>
            <person name="Sullivan S."/>
            <person name="Sone E.D."/>
            <person name="Koren S."/>
            <person name="Silverstein K.A.T."/>
            <person name="Beckman K.B."/>
            <person name="Gohl D.M."/>
        </authorList>
    </citation>
    <scope>NUCLEOTIDE SEQUENCE</scope>
    <source>
        <strain evidence="7">Duluth1</strain>
        <tissue evidence="7">Whole animal</tissue>
    </source>
</reference>
<dbReference type="GO" id="GO:0016020">
    <property type="term" value="C:membrane"/>
    <property type="evidence" value="ECO:0007669"/>
    <property type="project" value="UniProtKB-SubCell"/>
</dbReference>
<feature type="transmembrane region" description="Helical" evidence="5">
    <location>
        <begin position="12"/>
        <end position="31"/>
    </location>
</feature>
<dbReference type="AlphaFoldDB" id="A0A9D4N5G6"/>
<dbReference type="Proteomes" id="UP000828390">
    <property type="component" value="Unassembled WGS sequence"/>
</dbReference>
<protein>
    <recommendedName>
        <fullName evidence="6">THD domain-containing protein</fullName>
    </recommendedName>
</protein>
<dbReference type="EMBL" id="JAIWYP010000001">
    <property type="protein sequence ID" value="KAH3888218.1"/>
    <property type="molecule type" value="Genomic_DNA"/>
</dbReference>
<keyword evidence="5" id="KW-0812">Transmembrane</keyword>
<dbReference type="GO" id="GO:0006955">
    <property type="term" value="P:immune response"/>
    <property type="evidence" value="ECO:0007669"/>
    <property type="project" value="InterPro"/>
</dbReference>
<proteinExistence type="inferred from homology"/>
<sequence length="271" mass="30790">MESLCMRTTFVFLVALTMIQAACFLIVASAWRYRRHMNADRVTPAVCLNNETDIDVTKSGESNMIAEQTLKTKTHCVNVQHKMIYEVNQTVTKLYESGRLDARAYSNLCNAFEDPIPYTRLVGINGSLSQEGNTTLLWNTLNQSVTVPNISYITHLEKEGQIMIRQAGLYIVSSNLVIDVNASSVAFDTQTFIQYLLVLSHTYGSTRMLGEQRLNLSGRRQTSSYMKAVYELDRYDRLYIATTHMDLVDVSSKQNMFSVHFTRTARQGEYA</sequence>
<dbReference type="Gene3D" id="2.60.120.40">
    <property type="match status" value="1"/>
</dbReference>
<dbReference type="GO" id="GO:0005125">
    <property type="term" value="F:cytokine activity"/>
    <property type="evidence" value="ECO:0007669"/>
    <property type="project" value="UniProtKB-KW"/>
</dbReference>
<dbReference type="PANTHER" id="PTHR11471">
    <property type="entry name" value="TUMOR NECROSIS FACTOR FAMILY MEMBER"/>
    <property type="match status" value="1"/>
</dbReference>
<dbReference type="GO" id="GO:0005615">
    <property type="term" value="C:extracellular space"/>
    <property type="evidence" value="ECO:0007669"/>
    <property type="project" value="UniProtKB-KW"/>
</dbReference>
<organism evidence="7 8">
    <name type="scientific">Dreissena polymorpha</name>
    <name type="common">Zebra mussel</name>
    <name type="synonym">Mytilus polymorpha</name>
    <dbReference type="NCBI Taxonomy" id="45954"/>
    <lineage>
        <taxon>Eukaryota</taxon>
        <taxon>Metazoa</taxon>
        <taxon>Spiralia</taxon>
        <taxon>Lophotrochozoa</taxon>
        <taxon>Mollusca</taxon>
        <taxon>Bivalvia</taxon>
        <taxon>Autobranchia</taxon>
        <taxon>Heteroconchia</taxon>
        <taxon>Euheterodonta</taxon>
        <taxon>Imparidentia</taxon>
        <taxon>Neoheterodontei</taxon>
        <taxon>Myida</taxon>
        <taxon>Dreissenoidea</taxon>
        <taxon>Dreissenidae</taxon>
        <taxon>Dreissena</taxon>
    </lineage>
</organism>
<evidence type="ECO:0000313" key="8">
    <source>
        <dbReference type="Proteomes" id="UP000828390"/>
    </source>
</evidence>